<dbReference type="InterPro" id="IPR029044">
    <property type="entry name" value="Nucleotide-diphossugar_trans"/>
</dbReference>
<protein>
    <submittedName>
        <fullName evidence="4">Two-domain glycosyltransferase</fullName>
    </submittedName>
</protein>
<dbReference type="InterPro" id="IPR001173">
    <property type="entry name" value="Glyco_trans_2-like"/>
</dbReference>
<gene>
    <name evidence="4" type="ORF">M976_00831</name>
</gene>
<evidence type="ECO:0000259" key="3">
    <source>
        <dbReference type="Pfam" id="PF00535"/>
    </source>
</evidence>
<sequence>MFKISVCLLTYNSARLLHEVLQPLISIADEIIIVDSGSSDETINISRGYGIEPIYHPFNTHGEQMNHATGLASYDWVLCMDSDEILDEQTTAFILKLKQGEEPEQGQAWRFSRYWFVLGEQVRTIYPISSPDFPVRLYNRRQTRFNDRPVDDQAEGFINSSVIPGFVRHDTFYTIHEVFNKLNTYTTRLVINKKIKPSLLRGIISAIGAFFKWYLFSGAWRKGRVGLVTGLYATFYSFLKYFKAWYWDGKLNSNTCRENPSSARPQNQD</sequence>
<dbReference type="RefSeq" id="WP_064541760.1">
    <property type="nucleotide sequence ID" value="NZ_LXEQ01000016.1"/>
</dbReference>
<reference evidence="4 5" key="1">
    <citation type="submission" date="2016-04" db="EMBL/GenBank/DDBJ databases">
        <title>ATOL: Assembling a taxonomically balanced genome-scale reconstruction of the evolutionary history of the Enterobacteriaceae.</title>
        <authorList>
            <person name="Plunkett G.III."/>
            <person name="Neeno-Eckwall E.C."/>
            <person name="Glasner J.D."/>
            <person name="Perna N.T."/>
        </authorList>
    </citation>
    <scope>NUCLEOTIDE SEQUENCE [LARGE SCALE GENOMIC DNA]</scope>
    <source>
        <strain evidence="4 5">ATCC 51602</strain>
    </source>
</reference>
<dbReference type="EMBL" id="LXEQ01000016">
    <property type="protein sequence ID" value="OAT30841.1"/>
    <property type="molecule type" value="Genomic_DNA"/>
</dbReference>
<evidence type="ECO:0000313" key="4">
    <source>
        <dbReference type="EMBL" id="OAT30841.1"/>
    </source>
</evidence>
<dbReference type="PANTHER" id="PTHR43630:SF2">
    <property type="entry name" value="GLYCOSYLTRANSFERASE"/>
    <property type="match status" value="1"/>
</dbReference>
<proteinExistence type="inferred from homology"/>
<dbReference type="SUPFAM" id="SSF53448">
    <property type="entry name" value="Nucleotide-diphospho-sugar transferases"/>
    <property type="match status" value="1"/>
</dbReference>
<evidence type="ECO:0000313" key="5">
    <source>
        <dbReference type="Proteomes" id="UP000078407"/>
    </source>
</evidence>
<keyword evidence="5" id="KW-1185">Reference proteome</keyword>
<comment type="caution">
    <text evidence="4">The sequence shown here is derived from an EMBL/GenBank/DDBJ whole genome shotgun (WGS) entry which is preliminary data.</text>
</comment>
<dbReference type="Pfam" id="PF00535">
    <property type="entry name" value="Glycos_transf_2"/>
    <property type="match status" value="1"/>
</dbReference>
<accession>A0ABX2WCD2</accession>
<keyword evidence="2" id="KW-1133">Transmembrane helix</keyword>
<keyword evidence="2" id="KW-0472">Membrane</keyword>
<evidence type="ECO:0000256" key="1">
    <source>
        <dbReference type="ARBA" id="ARBA00038494"/>
    </source>
</evidence>
<dbReference type="CDD" id="cd02511">
    <property type="entry name" value="Beta4Glucosyltransferase"/>
    <property type="match status" value="1"/>
</dbReference>
<dbReference type="Gene3D" id="3.90.550.10">
    <property type="entry name" value="Spore Coat Polysaccharide Biosynthesis Protein SpsA, Chain A"/>
    <property type="match status" value="1"/>
</dbReference>
<dbReference type="PANTHER" id="PTHR43630">
    <property type="entry name" value="POLY-BETA-1,6-N-ACETYL-D-GLUCOSAMINE SYNTHASE"/>
    <property type="match status" value="1"/>
</dbReference>
<comment type="similarity">
    <text evidence="1">Belongs to the glycosyltransferase 2 family. WaaE/KdtX subfamily.</text>
</comment>
<feature type="transmembrane region" description="Helical" evidence="2">
    <location>
        <begin position="223"/>
        <end position="242"/>
    </location>
</feature>
<keyword evidence="2" id="KW-0812">Transmembrane</keyword>
<evidence type="ECO:0000256" key="2">
    <source>
        <dbReference type="SAM" id="Phobius"/>
    </source>
</evidence>
<feature type="domain" description="Glycosyltransferase 2-like" evidence="3">
    <location>
        <begin position="5"/>
        <end position="90"/>
    </location>
</feature>
<dbReference type="Proteomes" id="UP000078407">
    <property type="component" value="Unassembled WGS sequence"/>
</dbReference>
<feature type="transmembrane region" description="Helical" evidence="2">
    <location>
        <begin position="198"/>
        <end position="217"/>
    </location>
</feature>
<organism evidence="4 5">
    <name type="scientific">Buttiauxella ferragutiae ATCC 51602</name>
    <dbReference type="NCBI Taxonomy" id="1354252"/>
    <lineage>
        <taxon>Bacteria</taxon>
        <taxon>Pseudomonadati</taxon>
        <taxon>Pseudomonadota</taxon>
        <taxon>Gammaproteobacteria</taxon>
        <taxon>Enterobacterales</taxon>
        <taxon>Enterobacteriaceae</taxon>
        <taxon>Buttiauxella</taxon>
    </lineage>
</organism>
<name>A0ABX2WCD2_9ENTR</name>